<feature type="transmembrane region" description="Helical" evidence="5">
    <location>
        <begin position="34"/>
        <end position="56"/>
    </location>
</feature>
<organism evidence="7 8">
    <name type="scientific">Rhodobacter lacus</name>
    <dbReference type="NCBI Taxonomy" id="1641972"/>
    <lineage>
        <taxon>Bacteria</taxon>
        <taxon>Pseudomonadati</taxon>
        <taxon>Pseudomonadota</taxon>
        <taxon>Alphaproteobacteria</taxon>
        <taxon>Rhodobacterales</taxon>
        <taxon>Rhodobacter group</taxon>
        <taxon>Rhodobacter</taxon>
    </lineage>
</organism>
<dbReference type="InterPro" id="IPR036259">
    <property type="entry name" value="MFS_trans_sf"/>
</dbReference>
<feature type="transmembrane region" description="Helical" evidence="5">
    <location>
        <begin position="68"/>
        <end position="85"/>
    </location>
</feature>
<dbReference type="Gene3D" id="1.20.1250.20">
    <property type="entry name" value="MFS general substrate transporter like domains"/>
    <property type="match status" value="2"/>
</dbReference>
<dbReference type="RefSeq" id="WP_377387899.1">
    <property type="nucleotide sequence ID" value="NZ_JBHUIX010000004.1"/>
</dbReference>
<evidence type="ECO:0000313" key="8">
    <source>
        <dbReference type="Proteomes" id="UP001597413"/>
    </source>
</evidence>
<feature type="transmembrane region" description="Helical" evidence="5">
    <location>
        <begin position="7"/>
        <end position="28"/>
    </location>
</feature>
<feature type="domain" description="Major facilitator superfamily (MFS) profile" evidence="6">
    <location>
        <begin position="195"/>
        <end position="374"/>
    </location>
</feature>
<evidence type="ECO:0000256" key="2">
    <source>
        <dbReference type="ARBA" id="ARBA00022692"/>
    </source>
</evidence>
<accession>A0ABW5A6V6</accession>
<evidence type="ECO:0000256" key="5">
    <source>
        <dbReference type="SAM" id="Phobius"/>
    </source>
</evidence>
<dbReference type="InterPro" id="IPR020846">
    <property type="entry name" value="MFS_dom"/>
</dbReference>
<keyword evidence="4 5" id="KW-0472">Membrane</keyword>
<dbReference type="InterPro" id="IPR011701">
    <property type="entry name" value="MFS"/>
</dbReference>
<reference evidence="8" key="1">
    <citation type="journal article" date="2019" name="Int. J. Syst. Evol. Microbiol.">
        <title>The Global Catalogue of Microorganisms (GCM) 10K type strain sequencing project: providing services to taxonomists for standard genome sequencing and annotation.</title>
        <authorList>
            <consortium name="The Broad Institute Genomics Platform"/>
            <consortium name="The Broad Institute Genome Sequencing Center for Infectious Disease"/>
            <person name="Wu L."/>
            <person name="Ma J."/>
        </authorList>
    </citation>
    <scope>NUCLEOTIDE SEQUENCE [LARGE SCALE GENOMIC DNA]</scope>
    <source>
        <strain evidence="8">CCUG 55131</strain>
    </source>
</reference>
<evidence type="ECO:0000259" key="6">
    <source>
        <dbReference type="PROSITE" id="PS50850"/>
    </source>
</evidence>
<feature type="transmembrane region" description="Helical" evidence="5">
    <location>
        <begin position="150"/>
        <end position="170"/>
    </location>
</feature>
<feature type="transmembrane region" description="Helical" evidence="5">
    <location>
        <begin position="286"/>
        <end position="310"/>
    </location>
</feature>
<dbReference type="Proteomes" id="UP001597413">
    <property type="component" value="Unassembled WGS sequence"/>
</dbReference>
<evidence type="ECO:0000256" key="4">
    <source>
        <dbReference type="ARBA" id="ARBA00023136"/>
    </source>
</evidence>
<evidence type="ECO:0000256" key="3">
    <source>
        <dbReference type="ARBA" id="ARBA00022989"/>
    </source>
</evidence>
<keyword evidence="3 5" id="KW-1133">Transmembrane helix</keyword>
<feature type="transmembrane region" description="Helical" evidence="5">
    <location>
        <begin position="352"/>
        <end position="369"/>
    </location>
</feature>
<dbReference type="PANTHER" id="PTHR23521:SF2">
    <property type="entry name" value="TRANSPORTER MFS SUPERFAMILY"/>
    <property type="match status" value="1"/>
</dbReference>
<dbReference type="InterPro" id="IPR005829">
    <property type="entry name" value="Sugar_transporter_CS"/>
</dbReference>
<feature type="transmembrane region" description="Helical" evidence="5">
    <location>
        <begin position="322"/>
        <end position="340"/>
    </location>
</feature>
<comment type="caution">
    <text evidence="7">The sequence shown here is derived from an EMBL/GenBank/DDBJ whole genome shotgun (WGS) entry which is preliminary data.</text>
</comment>
<dbReference type="Pfam" id="PF07690">
    <property type="entry name" value="MFS_1"/>
    <property type="match status" value="2"/>
</dbReference>
<sequence length="374" mass="38993">MPITPFYILVFTLSCGYGISLPLVALALDGMGASTRLIGLSAAMPALGWLAGVPFLPMLLRRAALDRLGPGLLAVALLAWGMMAISDDPWVWVAARFLFGGALGLIYRLIEYWLTCTAPEARRGRVIGLYNATFLSGIILGSALQPLIGTGASGFGVVALLLGLVAGAFARNRFLSAPTVDLRWHPRDLAPPVRLAPLAMAAALVYAMFEDIPAYLLSLFALHSGMGAGVAALTLSVCALGALLGTVPVGMLSDRIGRRPVLILSAGVGLVGALGLPFLATASATLFLAGLFVWAFGIEGIFGVSLALLADRFGGEDLLRANVTYGMVYAAGALIGPIYAATLMQAMDPQGVFLAAGLLFATLIVVALPRRRPR</sequence>
<keyword evidence="8" id="KW-1185">Reference proteome</keyword>
<evidence type="ECO:0000256" key="1">
    <source>
        <dbReference type="ARBA" id="ARBA00004141"/>
    </source>
</evidence>
<feature type="transmembrane region" description="Helical" evidence="5">
    <location>
        <begin position="91"/>
        <end position="114"/>
    </location>
</feature>
<dbReference type="SUPFAM" id="SSF103473">
    <property type="entry name" value="MFS general substrate transporter"/>
    <property type="match status" value="1"/>
</dbReference>
<comment type="subcellular location">
    <subcellularLocation>
        <location evidence="1">Membrane</location>
        <topology evidence="1">Multi-pass membrane protein</topology>
    </subcellularLocation>
</comment>
<proteinExistence type="predicted"/>
<dbReference type="EMBL" id="JBHUIX010000004">
    <property type="protein sequence ID" value="MFD2173429.1"/>
    <property type="molecule type" value="Genomic_DNA"/>
</dbReference>
<dbReference type="PROSITE" id="PS00216">
    <property type="entry name" value="SUGAR_TRANSPORT_1"/>
    <property type="match status" value="1"/>
</dbReference>
<gene>
    <name evidence="7" type="ORF">ACFSM0_04910</name>
</gene>
<dbReference type="PROSITE" id="PS50850">
    <property type="entry name" value="MFS"/>
    <property type="match status" value="1"/>
</dbReference>
<feature type="transmembrane region" description="Helical" evidence="5">
    <location>
        <begin position="191"/>
        <end position="209"/>
    </location>
</feature>
<evidence type="ECO:0000313" key="7">
    <source>
        <dbReference type="EMBL" id="MFD2173429.1"/>
    </source>
</evidence>
<feature type="transmembrane region" description="Helical" evidence="5">
    <location>
        <begin position="229"/>
        <end position="249"/>
    </location>
</feature>
<name>A0ABW5A6V6_9RHOB</name>
<dbReference type="PANTHER" id="PTHR23521">
    <property type="entry name" value="TRANSPORTER MFS SUPERFAMILY"/>
    <property type="match status" value="1"/>
</dbReference>
<keyword evidence="2 5" id="KW-0812">Transmembrane</keyword>
<protein>
    <submittedName>
        <fullName evidence="7">MFS transporter</fullName>
    </submittedName>
</protein>
<feature type="transmembrane region" description="Helical" evidence="5">
    <location>
        <begin position="261"/>
        <end position="280"/>
    </location>
</feature>
<feature type="transmembrane region" description="Helical" evidence="5">
    <location>
        <begin position="126"/>
        <end position="144"/>
    </location>
</feature>